<dbReference type="RefSeq" id="WP_219066612.1">
    <property type="nucleotide sequence ID" value="NZ_CAJUXY010000009.1"/>
</dbReference>
<reference evidence="1" key="1">
    <citation type="submission" date="2022-05" db="EMBL/GenBank/DDBJ databases">
        <title>A methanotrophic Mycobacterium dominates a cave microbial ecosystem.</title>
        <authorList>
            <person name="Van Spanning R.J.M."/>
            <person name="Guan Q."/>
            <person name="Melkonian C."/>
            <person name="Gallant J."/>
            <person name="Polerecky L."/>
            <person name="Flot J.-F."/>
            <person name="Brandt B.W."/>
            <person name="Braster M."/>
            <person name="Iturbe Espinoza P."/>
            <person name="Aerts J."/>
            <person name="Meima-Franke M."/>
            <person name="Piersma S.R."/>
            <person name="Bunduc C."/>
            <person name="Ummels R."/>
            <person name="Pain A."/>
            <person name="Fleming E.J."/>
            <person name="van der Wel N."/>
            <person name="Gherman V.D."/>
            <person name="Sarbu S.M."/>
            <person name="Bodelier P.L.E."/>
            <person name="Bitter W."/>
        </authorList>
    </citation>
    <scope>NUCLEOTIDE SEQUENCE</scope>
    <source>
        <strain evidence="1">Sulfur Cave</strain>
    </source>
</reference>
<protein>
    <submittedName>
        <fullName evidence="1">Uncharacterized protein</fullName>
    </submittedName>
</protein>
<keyword evidence="2" id="KW-1185">Reference proteome</keyword>
<dbReference type="EMBL" id="CP097320">
    <property type="protein sequence ID" value="UQX12647.1"/>
    <property type="molecule type" value="Genomic_DNA"/>
</dbReference>
<evidence type="ECO:0000313" key="2">
    <source>
        <dbReference type="Proteomes" id="UP001056610"/>
    </source>
</evidence>
<name>A0ABY4QQ95_9MYCO</name>
<evidence type="ECO:0000313" key="1">
    <source>
        <dbReference type="EMBL" id="UQX12647.1"/>
    </source>
</evidence>
<sequence>MSQLDQDARRSLLRRGFALEYAPLAWNVVGIVILAADGPPGQIGGACRLRVGLADR</sequence>
<organism evidence="1 2">
    <name type="scientific">Candidatus Mycobacterium methanotrophicum</name>
    <dbReference type="NCBI Taxonomy" id="2943498"/>
    <lineage>
        <taxon>Bacteria</taxon>
        <taxon>Bacillati</taxon>
        <taxon>Actinomycetota</taxon>
        <taxon>Actinomycetes</taxon>
        <taxon>Mycobacteriales</taxon>
        <taxon>Mycobacteriaceae</taxon>
        <taxon>Mycobacterium</taxon>
    </lineage>
</organism>
<proteinExistence type="predicted"/>
<dbReference type="Proteomes" id="UP001056610">
    <property type="component" value="Chromosome"/>
</dbReference>
<gene>
    <name evidence="1" type="ORF">M5I08_10835</name>
</gene>
<accession>A0ABY4QQ95</accession>